<dbReference type="GO" id="GO:0006281">
    <property type="term" value="P:DNA repair"/>
    <property type="evidence" value="ECO:0007669"/>
    <property type="project" value="TreeGrafter"/>
</dbReference>
<feature type="region of interest" description="Disordered" evidence="3">
    <location>
        <begin position="1034"/>
        <end position="1136"/>
    </location>
</feature>
<reference evidence="5" key="1">
    <citation type="submission" date="2020-12" db="EMBL/GenBank/DDBJ databases">
        <authorList>
            <person name="Iha C."/>
        </authorList>
    </citation>
    <scope>NUCLEOTIDE SEQUENCE</scope>
</reference>
<evidence type="ECO:0000259" key="4">
    <source>
        <dbReference type="SMART" id="SM00333"/>
    </source>
</evidence>
<evidence type="ECO:0000256" key="1">
    <source>
        <dbReference type="ARBA" id="ARBA00004123"/>
    </source>
</evidence>
<accession>A0A8S1IMT7</accession>
<feature type="region of interest" description="Disordered" evidence="3">
    <location>
        <begin position="1259"/>
        <end position="1297"/>
    </location>
</feature>
<feature type="domain" description="Tudor" evidence="4">
    <location>
        <begin position="357"/>
        <end position="416"/>
    </location>
</feature>
<protein>
    <recommendedName>
        <fullName evidence="4">Tudor domain-containing protein</fullName>
    </recommendedName>
</protein>
<feature type="compositionally biased region" description="Low complexity" evidence="3">
    <location>
        <begin position="615"/>
        <end position="627"/>
    </location>
</feature>
<feature type="compositionally biased region" description="Basic and acidic residues" evidence="3">
    <location>
        <begin position="697"/>
        <end position="706"/>
    </location>
</feature>
<dbReference type="Gene3D" id="2.30.30.140">
    <property type="match status" value="4"/>
</dbReference>
<dbReference type="InterPro" id="IPR039776">
    <property type="entry name" value="Pds5"/>
</dbReference>
<feature type="domain" description="Tudor" evidence="4">
    <location>
        <begin position="541"/>
        <end position="595"/>
    </location>
</feature>
<feature type="compositionally biased region" description="Basic residues" evidence="3">
    <location>
        <begin position="1035"/>
        <end position="1044"/>
    </location>
</feature>
<gene>
    <name evidence="5" type="ORF">OSTQU699_LOCUS275</name>
</gene>
<keyword evidence="6" id="KW-1185">Reference proteome</keyword>
<dbReference type="CDD" id="cd20404">
    <property type="entry name" value="Tudor_Agenet_AtEML-like"/>
    <property type="match status" value="4"/>
</dbReference>
<dbReference type="OrthoDB" id="200660at2759"/>
<feature type="compositionally biased region" description="Gly residues" evidence="3">
    <location>
        <begin position="238"/>
        <end position="250"/>
    </location>
</feature>
<feature type="region of interest" description="Disordered" evidence="3">
    <location>
        <begin position="594"/>
        <end position="774"/>
    </location>
</feature>
<feature type="compositionally biased region" description="Basic and acidic residues" evidence="3">
    <location>
        <begin position="1384"/>
        <end position="1407"/>
    </location>
</feature>
<keyword evidence="2" id="KW-0539">Nucleus</keyword>
<feature type="region of interest" description="Disordered" evidence="3">
    <location>
        <begin position="951"/>
        <end position="988"/>
    </location>
</feature>
<feature type="compositionally biased region" description="Polar residues" evidence="3">
    <location>
        <begin position="1061"/>
        <end position="1070"/>
    </location>
</feature>
<feature type="compositionally biased region" description="Polar residues" evidence="3">
    <location>
        <begin position="1084"/>
        <end position="1102"/>
    </location>
</feature>
<proteinExistence type="predicted"/>
<feature type="region of interest" description="Disordered" evidence="3">
    <location>
        <begin position="1338"/>
        <end position="1421"/>
    </location>
</feature>
<feature type="domain" description="Tudor" evidence="4">
    <location>
        <begin position="112"/>
        <end position="170"/>
    </location>
</feature>
<evidence type="ECO:0000256" key="2">
    <source>
        <dbReference type="ARBA" id="ARBA00023242"/>
    </source>
</evidence>
<feature type="compositionally biased region" description="Basic residues" evidence="3">
    <location>
        <begin position="656"/>
        <end position="668"/>
    </location>
</feature>
<feature type="compositionally biased region" description="Basic and acidic residues" evidence="3">
    <location>
        <begin position="1347"/>
        <end position="1362"/>
    </location>
</feature>
<dbReference type="EMBL" id="CAJHUC010000280">
    <property type="protein sequence ID" value="CAD7694915.1"/>
    <property type="molecule type" value="Genomic_DNA"/>
</dbReference>
<dbReference type="GO" id="GO:0007064">
    <property type="term" value="P:mitotic sister chromatid cohesion"/>
    <property type="evidence" value="ECO:0007669"/>
    <property type="project" value="InterPro"/>
</dbReference>
<comment type="subcellular location">
    <subcellularLocation>
        <location evidence="1">Nucleus</location>
    </subcellularLocation>
</comment>
<dbReference type="SMART" id="SM00333">
    <property type="entry name" value="TUDOR"/>
    <property type="match status" value="4"/>
</dbReference>
<sequence>MVVEVPLISAPDLGMSSGKVDDSHRKKQQGGVELVAGQEAVGRPATVRDVAAAVWEDGKITAFERDSGRHRFRSNSDGQERWLCLGRSIFRWLAPHPAGAPPNPTFKDFPGQEAAIGWKVKVYWSEMGRWYVGYVKSFDQKTGRHIVRFCDGDVRDYSLREEAVLWVEKPASGRESRKRPRKDSGLDSSGRSPTARGKRNKDLLGVGPRSGATANGAESASREEEVSSGVMDPRLAQSGGGADDAEGGAGSERAGCEGDNCPAAGDKRAPVVDSCKTSTAEVQTNDHDKQQPSQPSAATSKRSGGKTPGTSSDNTKGAENGARKLENNHEVVFRRLRQRKSPNKPSGAATSQVPANPHLNILRTRVAIWWEEDMRHYRGQVTSYREETGEYLIAYDDGESEEVLLTKERFRWIGPRGKSVGYNSSMRDIMLELGAEGLSAEPNANPSPPESVVNEGRPTTPGEMIGRRAFVFWAGDGQYHEAEVLAYDKRRKVHLVWYHDGEQEWLDMGSESVVWGDTARGCTFAAGLEAGEEPPRGRAAVGWRVGVFWKEDGRFYEGTVTNYNTGTGRHDVNYDDGEVENLSLSSEKVIWKLPAGVGGKGGKKGGKSDRRTVAAKKGAQQAGAKKASATPENTAQDDARGEQVTPPQQALAPSKAKAKSTGKGKSKTGKLAATKRMVGPKGQMAQKRQRASAQDGSGERRMDQKDPSAGTLPTRVPKHPLDRGSTPGSLAEDMAKDGNDQNLQGCNYAAEHTAKIGSGEHPAVGKLPTGSDSLDLRDRKALRCSIAAPVGNVETGERVLSDAWDPIEVSSPLKVESANQVHNFSVSGWEKNNQRKGPSANVQPVQDPLSRDGTDTGSEQFGDSRGPWTDEARDGSAPPSPGTQAAQHKAARLESMDVDENQTHQSMEDEIPTGPDLSLFKDGGLPNVDATRVVRLPEEFGSLQVRFRITAGSHGGAPSSEPKPAGRNKIPSIPYQVEDGYGNQTGNPKAQLQRRLAMAGQFLSTLEKFENAHMTLGRLPSACDLHALEVAVAQGKRRRRRNARPARGPSVSGGLVEASGPKSSDFSQVSFLRRHLSSSSSGSLKQKATPHSSAPQEQQPMSGDQEALQQERKTIGIKEPKDEHKMLSAAEPGSNRKAVGIKEPREELKSLNVKEPGNGCKVVSDKGPREEHRVLVVKEPRRSAVGGRGGTRDSGVRPVHVHDARSTLPGRLYTGAAQTSSCLVLQMPPTSGAQIGVSSVPAIAPAYYLTEYSVEDPVAGAEPDSDAVKPVSSSDTMRVTPSDAREQSKDDCEAQRATADTVVDATPLGELRTGSERCIQQRVDVVTQPMAVLQADKLCDPSTGAPDENRVSHPDKTERCADLPEAAGMQASDDLEDLMIGVSDGRDAGDKDGHSDEEPHSGVRRVLETCQSRTDVAAGND</sequence>
<evidence type="ECO:0000313" key="6">
    <source>
        <dbReference type="Proteomes" id="UP000708148"/>
    </source>
</evidence>
<organism evidence="5 6">
    <name type="scientific">Ostreobium quekettii</name>
    <dbReference type="NCBI Taxonomy" id="121088"/>
    <lineage>
        <taxon>Eukaryota</taxon>
        <taxon>Viridiplantae</taxon>
        <taxon>Chlorophyta</taxon>
        <taxon>core chlorophytes</taxon>
        <taxon>Ulvophyceae</taxon>
        <taxon>TCBD clade</taxon>
        <taxon>Bryopsidales</taxon>
        <taxon>Ostreobineae</taxon>
        <taxon>Ostreobiaceae</taxon>
        <taxon>Ostreobium</taxon>
    </lineage>
</organism>
<evidence type="ECO:0000256" key="3">
    <source>
        <dbReference type="SAM" id="MobiDB-lite"/>
    </source>
</evidence>
<dbReference type="Proteomes" id="UP000708148">
    <property type="component" value="Unassembled WGS sequence"/>
</dbReference>
<name>A0A8S1IMT7_9CHLO</name>
<dbReference type="GO" id="GO:0005634">
    <property type="term" value="C:nucleus"/>
    <property type="evidence" value="ECO:0007669"/>
    <property type="project" value="UniProtKB-SubCell"/>
</dbReference>
<comment type="caution">
    <text evidence="5">The sequence shown here is derived from an EMBL/GenBank/DDBJ whole genome shotgun (WGS) entry which is preliminary data.</text>
</comment>
<dbReference type="PANTHER" id="PTHR12663:SF0">
    <property type="entry name" value="PRECOCIOUS DISSOCIATION OF SISTERS 5, ISOFORM A"/>
    <property type="match status" value="1"/>
</dbReference>
<feature type="compositionally biased region" description="Basic and acidic residues" evidence="3">
    <location>
        <begin position="1283"/>
        <end position="1294"/>
    </location>
</feature>
<feature type="domain" description="Tudor" evidence="4">
    <location>
        <begin position="461"/>
        <end position="519"/>
    </location>
</feature>
<dbReference type="SUPFAM" id="SSF63748">
    <property type="entry name" value="Tudor/PWWP/MBT"/>
    <property type="match status" value="1"/>
</dbReference>
<evidence type="ECO:0000313" key="5">
    <source>
        <dbReference type="EMBL" id="CAD7694915.1"/>
    </source>
</evidence>
<dbReference type="InterPro" id="IPR002999">
    <property type="entry name" value="Tudor"/>
</dbReference>
<feature type="region of interest" description="Disordered" evidence="3">
    <location>
        <begin position="171"/>
        <end position="329"/>
    </location>
</feature>
<feature type="compositionally biased region" description="Basic and acidic residues" evidence="3">
    <location>
        <begin position="1109"/>
        <end position="1126"/>
    </location>
</feature>
<feature type="compositionally biased region" description="Polar residues" evidence="3">
    <location>
        <begin position="291"/>
        <end position="317"/>
    </location>
</feature>
<dbReference type="PANTHER" id="PTHR12663">
    <property type="entry name" value="ANDROGEN INDUCED INHIBITOR OF PROLIFERATION AS3 / PDS5-RELATED"/>
    <property type="match status" value="1"/>
</dbReference>
<feature type="region of interest" description="Disordered" evidence="3">
    <location>
        <begin position="825"/>
        <end position="923"/>
    </location>
</feature>
<dbReference type="GO" id="GO:0000785">
    <property type="term" value="C:chromatin"/>
    <property type="evidence" value="ECO:0007669"/>
    <property type="project" value="TreeGrafter"/>
</dbReference>
<feature type="region of interest" description="Disordered" evidence="3">
    <location>
        <begin position="438"/>
        <end position="457"/>
    </location>
</feature>